<evidence type="ECO:0000313" key="2">
    <source>
        <dbReference type="Proteomes" id="UP000230750"/>
    </source>
</evidence>
<keyword evidence="2" id="KW-1185">Reference proteome</keyword>
<comment type="caution">
    <text evidence="1">The sequence shown here is derived from an EMBL/GenBank/DDBJ whole genome shotgun (WGS) entry which is preliminary data.</text>
</comment>
<proteinExistence type="predicted"/>
<sequence>MRTEIFQWELNNGSKITNATKRDFYRKLEIEITNKCIDINKKIDEYVKEHSDEEEVIRRQESTKNETIGIGKDIERGIKENTEIQLQNEADIEGLPKSISMAKEELKLAVKEAAYQLKHTQSNSYWKENHEELDRQFNELWDKKSKQLEKEFQKSKITEEDIEKACDRSIRKLMIGTEHSKAYADEIRRKYDKDKQLSPWEKNKLLVNWFRRYHIASNDELDKVQNVVIGIVNRHKTDLIYHAKVKQFQQSRVDTILYEVYNALAQSNVNSESVVRTLLTVQNEICTVCKDCQLKYDSHNSLQKMFANEKESLKDYFRGFVDETIWSGAAARR</sequence>
<reference evidence="1" key="1">
    <citation type="journal article" date="2017" name="PLoS Biol.">
        <title>The sea cucumber genome provides insights into morphological evolution and visceral regeneration.</title>
        <authorList>
            <person name="Zhang X."/>
            <person name="Sun L."/>
            <person name="Yuan J."/>
            <person name="Sun Y."/>
            <person name="Gao Y."/>
            <person name="Zhang L."/>
            <person name="Li S."/>
            <person name="Dai H."/>
            <person name="Hamel J.F."/>
            <person name="Liu C."/>
            <person name="Yu Y."/>
            <person name="Liu S."/>
            <person name="Lin W."/>
            <person name="Guo K."/>
            <person name="Jin S."/>
            <person name="Xu P."/>
            <person name="Storey K.B."/>
            <person name="Huan P."/>
            <person name="Zhang T."/>
            <person name="Zhou Y."/>
            <person name="Zhang J."/>
            <person name="Lin C."/>
            <person name="Li X."/>
            <person name="Xing L."/>
            <person name="Huo D."/>
            <person name="Sun M."/>
            <person name="Wang L."/>
            <person name="Mercier A."/>
            <person name="Li F."/>
            <person name="Yang H."/>
            <person name="Xiang J."/>
        </authorList>
    </citation>
    <scope>NUCLEOTIDE SEQUENCE [LARGE SCALE GENOMIC DNA]</scope>
    <source>
        <strain evidence="1">Shaxun</strain>
        <tissue evidence="1">Muscle</tissue>
    </source>
</reference>
<gene>
    <name evidence="1" type="ORF">BSL78_09524</name>
</gene>
<evidence type="ECO:0000313" key="1">
    <source>
        <dbReference type="EMBL" id="PIK53606.1"/>
    </source>
</evidence>
<dbReference type="EMBL" id="MRZV01000280">
    <property type="protein sequence ID" value="PIK53606.1"/>
    <property type="molecule type" value="Genomic_DNA"/>
</dbReference>
<dbReference type="Proteomes" id="UP000230750">
    <property type="component" value="Unassembled WGS sequence"/>
</dbReference>
<protein>
    <submittedName>
        <fullName evidence="1">Uncharacterized protein</fullName>
    </submittedName>
</protein>
<organism evidence="1 2">
    <name type="scientific">Stichopus japonicus</name>
    <name type="common">Sea cucumber</name>
    <dbReference type="NCBI Taxonomy" id="307972"/>
    <lineage>
        <taxon>Eukaryota</taxon>
        <taxon>Metazoa</taxon>
        <taxon>Echinodermata</taxon>
        <taxon>Eleutherozoa</taxon>
        <taxon>Echinozoa</taxon>
        <taxon>Holothuroidea</taxon>
        <taxon>Aspidochirotacea</taxon>
        <taxon>Aspidochirotida</taxon>
        <taxon>Stichopodidae</taxon>
        <taxon>Apostichopus</taxon>
    </lineage>
</organism>
<dbReference type="AlphaFoldDB" id="A0A2G8L012"/>
<accession>A0A2G8L012</accession>
<name>A0A2G8L012_STIJA</name>